<evidence type="ECO:0000313" key="1">
    <source>
        <dbReference type="EMBL" id="PKX99082.1"/>
    </source>
</evidence>
<dbReference type="OrthoDB" id="10607803at2759"/>
<dbReference type="RefSeq" id="XP_024687677.1">
    <property type="nucleotide sequence ID" value="XM_024824530.1"/>
</dbReference>
<protein>
    <submittedName>
        <fullName evidence="1">Uncharacterized protein</fullName>
    </submittedName>
</protein>
<accession>A0A2I1CNA2</accession>
<dbReference type="GeneID" id="36531855"/>
<sequence>MSSQRCTPRAYQLAHFFEIAKDATHQRRTVDLNFRSMKPQVSAAQSQYMLLCGDLLVSRLPDQFEERAQPLYFTRNPRKLSQMDIIRQELPYIGFLELPDEFCPDLQPGDAMMVNFNVEEPESHTDWYAQQSTLRFLNNARRRQIHAYLQRRLIHNNNNGWGRKIQVRKGDPGNTGS</sequence>
<evidence type="ECO:0000313" key="2">
    <source>
        <dbReference type="Proteomes" id="UP000234474"/>
    </source>
</evidence>
<name>A0A2I1CNA2_ASPN1</name>
<gene>
    <name evidence="1" type="ORF">P174DRAFT_416781</name>
</gene>
<dbReference type="AlphaFoldDB" id="A0A2I1CNA2"/>
<dbReference type="Proteomes" id="UP000234474">
    <property type="component" value="Unassembled WGS sequence"/>
</dbReference>
<dbReference type="EMBL" id="MSZS01000001">
    <property type="protein sequence ID" value="PKX99082.1"/>
    <property type="molecule type" value="Genomic_DNA"/>
</dbReference>
<dbReference type="VEuPathDB" id="FungiDB:P174DRAFT_416781"/>
<comment type="caution">
    <text evidence="1">The sequence shown here is derived from an EMBL/GenBank/DDBJ whole genome shotgun (WGS) entry which is preliminary data.</text>
</comment>
<keyword evidence="2" id="KW-1185">Reference proteome</keyword>
<proteinExistence type="predicted"/>
<organism evidence="1 2">
    <name type="scientific">Aspergillus novofumigatus (strain IBT 16806)</name>
    <dbReference type="NCBI Taxonomy" id="1392255"/>
    <lineage>
        <taxon>Eukaryota</taxon>
        <taxon>Fungi</taxon>
        <taxon>Dikarya</taxon>
        <taxon>Ascomycota</taxon>
        <taxon>Pezizomycotina</taxon>
        <taxon>Eurotiomycetes</taxon>
        <taxon>Eurotiomycetidae</taxon>
        <taxon>Eurotiales</taxon>
        <taxon>Aspergillaceae</taxon>
        <taxon>Aspergillus</taxon>
        <taxon>Aspergillus subgen. Fumigati</taxon>
    </lineage>
</organism>
<reference evidence="2" key="1">
    <citation type="journal article" date="2018" name="Proc. Natl. Acad. Sci. U.S.A.">
        <title>Linking secondary metabolites to gene clusters through genome sequencing of six diverse Aspergillus species.</title>
        <authorList>
            <person name="Kaerboelling I."/>
            <person name="Vesth T.C."/>
            <person name="Frisvad J.C."/>
            <person name="Nybo J.L."/>
            <person name="Theobald S."/>
            <person name="Kuo A."/>
            <person name="Bowyer P."/>
            <person name="Matsuda Y."/>
            <person name="Mondo S."/>
            <person name="Lyhne E.K."/>
            <person name="Kogle M.E."/>
            <person name="Clum A."/>
            <person name="Lipzen A."/>
            <person name="Salamov A."/>
            <person name="Ngan C.Y."/>
            <person name="Daum C."/>
            <person name="Chiniquy J."/>
            <person name="Barry K."/>
            <person name="LaButti K."/>
            <person name="Haridas S."/>
            <person name="Simmons B.A."/>
            <person name="Magnuson J.K."/>
            <person name="Mortensen U.H."/>
            <person name="Larsen T.O."/>
            <person name="Grigoriev I.V."/>
            <person name="Baker S.E."/>
            <person name="Andersen M.R."/>
        </authorList>
    </citation>
    <scope>NUCLEOTIDE SEQUENCE [LARGE SCALE GENOMIC DNA]</scope>
    <source>
        <strain evidence="2">IBT 16806</strain>
    </source>
</reference>